<dbReference type="AlphaFoldDB" id="A0A1U7PUL5"/>
<feature type="signal peptide" evidence="5">
    <location>
        <begin position="1"/>
        <end position="18"/>
    </location>
</feature>
<dbReference type="SUPFAM" id="SSF54060">
    <property type="entry name" value="His-Me finger endonucleases"/>
    <property type="match status" value="1"/>
</dbReference>
<evidence type="ECO:0000256" key="4">
    <source>
        <dbReference type="ARBA" id="ARBA00022801"/>
    </source>
</evidence>
<dbReference type="Pfam" id="PF18962">
    <property type="entry name" value="Por_Secre_tail"/>
    <property type="match status" value="1"/>
</dbReference>
<name>A0A1U7PUL5_9FLAO</name>
<accession>A0A1U7PUL5</accession>
<feature type="chain" id="PRO_5012188700" evidence="5">
    <location>
        <begin position="19"/>
        <end position="380"/>
    </location>
</feature>
<reference evidence="8" key="1">
    <citation type="submission" date="2016-10" db="EMBL/GenBank/DDBJ databases">
        <authorList>
            <person name="Varghese N."/>
            <person name="Submissions S."/>
        </authorList>
    </citation>
    <scope>NUCLEOTIDE SEQUENCE [LARGE SCALE GENOMIC DNA]</scope>
    <source>
        <strain evidence="8">DSM 19482</strain>
    </source>
</reference>
<dbReference type="InterPro" id="IPR044925">
    <property type="entry name" value="His-Me_finger_sf"/>
</dbReference>
<dbReference type="NCBIfam" id="TIGR04183">
    <property type="entry name" value="Por_Secre_tail"/>
    <property type="match status" value="1"/>
</dbReference>
<evidence type="ECO:0000256" key="3">
    <source>
        <dbReference type="ARBA" id="ARBA00022729"/>
    </source>
</evidence>
<comment type="similarity">
    <text evidence="1">Belongs to the EndA/NucM nuclease family.</text>
</comment>
<evidence type="ECO:0000256" key="2">
    <source>
        <dbReference type="ARBA" id="ARBA00022722"/>
    </source>
</evidence>
<keyword evidence="8" id="KW-1185">Reference proteome</keyword>
<dbReference type="OrthoDB" id="5485925at2"/>
<keyword evidence="4" id="KW-0378">Hydrolase</keyword>
<feature type="domain" description="Secretion system C-terminal sorting" evidence="6">
    <location>
        <begin position="311"/>
        <end position="376"/>
    </location>
</feature>
<evidence type="ECO:0000256" key="1">
    <source>
        <dbReference type="ARBA" id="ARBA00006429"/>
    </source>
</evidence>
<dbReference type="PANTHER" id="PTHR33607:SF2">
    <property type="entry name" value="ENDONUCLEASE-1"/>
    <property type="match status" value="1"/>
</dbReference>
<gene>
    <name evidence="7" type="ORF">SAMN05660493_00177</name>
</gene>
<protein>
    <submittedName>
        <fullName evidence="7">Por secretion system C-terminal sorting domain-containing protein</fullName>
    </submittedName>
</protein>
<evidence type="ECO:0000256" key="5">
    <source>
        <dbReference type="SAM" id="SignalP"/>
    </source>
</evidence>
<dbReference type="STRING" id="1121284.SAMN05660493_00177"/>
<dbReference type="EMBL" id="FTPU01000002">
    <property type="protein sequence ID" value="SIT95530.1"/>
    <property type="molecule type" value="Genomic_DNA"/>
</dbReference>
<proteinExistence type="inferred from homology"/>
<dbReference type="Proteomes" id="UP000187261">
    <property type="component" value="Unassembled WGS sequence"/>
</dbReference>
<sequence length="380" mass="42186">MKNKIILLFVTLASIVNAQIPNGYYDGTSNLTGYDLKSKLSQIITNGHKDMGYGSGTGGLWLAYKTTDIDKYYENDGTILDMYSENPAANASGVSNDAYEYKWGQTSVGGNQCGSANQNNEGFCYNREHSLPKVYFGGINAVPMSHDVHFVIPTDYYVNKSRENMPYGEVSTSTMLFSNGTKIGPSKVPGYNGTVFEPINEFKGDLARMTLYFITRYESQLPSFSTITNGSFSPFNGTTGQGLQTWYLNILLKWSEQDPVSQKEIDRNNAAYTFQGNRNPYIDHPEWIESIWGKSPLAVDDASFSKNLSIAPNPVKGNTITVSGNNLKQFNKAMIYNMTGQNVQTVENPFQNGNTIILKNLPKGVYILKTGELNTKFIVE</sequence>
<dbReference type="InterPro" id="IPR007346">
    <property type="entry name" value="Endonuclease-I"/>
</dbReference>
<evidence type="ECO:0000259" key="6">
    <source>
        <dbReference type="Pfam" id="PF18962"/>
    </source>
</evidence>
<evidence type="ECO:0000313" key="8">
    <source>
        <dbReference type="Proteomes" id="UP000187261"/>
    </source>
</evidence>
<dbReference type="GO" id="GO:0004518">
    <property type="term" value="F:nuclease activity"/>
    <property type="evidence" value="ECO:0007669"/>
    <property type="project" value="UniProtKB-KW"/>
</dbReference>
<evidence type="ECO:0000313" key="7">
    <source>
        <dbReference type="EMBL" id="SIT95530.1"/>
    </source>
</evidence>
<dbReference type="RefSeq" id="WP_076781562.1">
    <property type="nucleotide sequence ID" value="NZ_FTPU01000002.1"/>
</dbReference>
<dbReference type="Pfam" id="PF04231">
    <property type="entry name" value="Endonuclease_1"/>
    <property type="match status" value="1"/>
</dbReference>
<keyword evidence="3 5" id="KW-0732">Signal</keyword>
<dbReference type="GO" id="GO:0016787">
    <property type="term" value="F:hydrolase activity"/>
    <property type="evidence" value="ECO:0007669"/>
    <property type="project" value="UniProtKB-KW"/>
</dbReference>
<dbReference type="InterPro" id="IPR026444">
    <property type="entry name" value="Secre_tail"/>
</dbReference>
<keyword evidence="2" id="KW-0540">Nuclease</keyword>
<organism evidence="7 8">
    <name type="scientific">Epilithonimonas bovis DSM 19482</name>
    <dbReference type="NCBI Taxonomy" id="1121284"/>
    <lineage>
        <taxon>Bacteria</taxon>
        <taxon>Pseudomonadati</taxon>
        <taxon>Bacteroidota</taxon>
        <taxon>Flavobacteriia</taxon>
        <taxon>Flavobacteriales</taxon>
        <taxon>Weeksellaceae</taxon>
        <taxon>Chryseobacterium group</taxon>
        <taxon>Epilithonimonas</taxon>
    </lineage>
</organism>
<dbReference type="PANTHER" id="PTHR33607">
    <property type="entry name" value="ENDONUCLEASE-1"/>
    <property type="match status" value="1"/>
</dbReference>